<gene>
    <name evidence="2" type="ORF">SPSC_05733</name>
</gene>
<name>A0A127Z4U3_9BASI</name>
<sequence length="438" mass="46739">MSTMMGDVSSNSGFDLHDLIDLGDSTDDDVAVQLPLPPVPPARADAMMEKVDEEVSEYEEEVGVVQQTMQVTVDSEEEEEEEAEAEDVHEPVKPVLTVEVPTLPTPDLATGMEKQQHEPSTAIKKQSARCSSRGRGRGRGARGGSVRGRGGSINPTITPTTNTPVKPITPPTFATTTTTTNNNAAPTPAASPLCTPRGRPKRSRGTARPHDRITPPATTALTIVLDTPPSSPTTTTPDTACTPFTTPSATAEEGLEEVKTPPGSPTPVAPVTPPKTPVKQRKRKVAETAACSTAVGSDGVVEEGMPIKKKRVYRRKALAQQGSPSPLPASTGVATPNAETAAKESQGGVQTVQARARGSSPSTPTKTTRKPKVAKPKASHWTRQEIMFLFHEVFPQNRTMDWQRVARIVGREAADCEARMPVLINDLETSITDKYPSI</sequence>
<feature type="compositionally biased region" description="Basic residues" evidence="1">
    <location>
        <begin position="198"/>
        <end position="207"/>
    </location>
</feature>
<feature type="compositionally biased region" description="Pro residues" evidence="1">
    <location>
        <begin position="262"/>
        <end position="276"/>
    </location>
</feature>
<organism evidence="2">
    <name type="scientific">Sporisorium scitamineum</name>
    <dbReference type="NCBI Taxonomy" id="49012"/>
    <lineage>
        <taxon>Eukaryota</taxon>
        <taxon>Fungi</taxon>
        <taxon>Dikarya</taxon>
        <taxon>Basidiomycota</taxon>
        <taxon>Ustilaginomycotina</taxon>
        <taxon>Ustilaginomycetes</taxon>
        <taxon>Ustilaginales</taxon>
        <taxon>Ustilaginaceae</taxon>
        <taxon>Sporisorium</taxon>
    </lineage>
</organism>
<feature type="compositionally biased region" description="Gly residues" evidence="1">
    <location>
        <begin position="141"/>
        <end position="151"/>
    </location>
</feature>
<proteinExistence type="predicted"/>
<feature type="compositionally biased region" description="Low complexity" evidence="1">
    <location>
        <begin position="232"/>
        <end position="247"/>
    </location>
</feature>
<feature type="region of interest" description="Disordered" evidence="1">
    <location>
        <begin position="109"/>
        <end position="293"/>
    </location>
</feature>
<accession>A0A127Z4U3</accession>
<feature type="compositionally biased region" description="Basic residues" evidence="1">
    <location>
        <begin position="367"/>
        <end position="378"/>
    </location>
</feature>
<feature type="region of interest" description="Disordered" evidence="1">
    <location>
        <begin position="315"/>
        <end position="378"/>
    </location>
</feature>
<dbReference type="OrthoDB" id="2556831at2759"/>
<evidence type="ECO:0000313" key="2">
    <source>
        <dbReference type="EMBL" id="CDR88901.1"/>
    </source>
</evidence>
<protein>
    <recommendedName>
        <fullName evidence="3">Myb-like domain-containing protein</fullName>
    </recommendedName>
</protein>
<dbReference type="EMBL" id="LK056689">
    <property type="protein sequence ID" value="CDR88901.1"/>
    <property type="molecule type" value="Genomic_DNA"/>
</dbReference>
<dbReference type="AlphaFoldDB" id="A0A127Z4U3"/>
<feature type="compositionally biased region" description="Acidic residues" evidence="1">
    <location>
        <begin position="74"/>
        <end position="85"/>
    </location>
</feature>
<evidence type="ECO:0000256" key="1">
    <source>
        <dbReference type="SAM" id="MobiDB-lite"/>
    </source>
</evidence>
<evidence type="ECO:0008006" key="3">
    <source>
        <dbReference type="Google" id="ProtNLM"/>
    </source>
</evidence>
<feature type="region of interest" description="Disordered" evidence="1">
    <location>
        <begin position="70"/>
        <end position="89"/>
    </location>
</feature>
<feature type="compositionally biased region" description="Low complexity" evidence="1">
    <location>
        <begin position="152"/>
        <end position="190"/>
    </location>
</feature>
<reference evidence="2" key="1">
    <citation type="submission" date="2014-06" db="EMBL/GenBank/DDBJ databases">
        <authorList>
            <person name="Ju J."/>
            <person name="Zhang J."/>
        </authorList>
    </citation>
    <scope>NUCLEOTIDE SEQUENCE</scope>
    <source>
        <strain evidence="2">SscI8</strain>
    </source>
</reference>